<evidence type="ECO:0000313" key="2">
    <source>
        <dbReference type="EMBL" id="MBB2499962.1"/>
    </source>
</evidence>
<proteinExistence type="predicted"/>
<organism evidence="3 4">
    <name type="scientific">Amycolatopsis echigonensis</name>
    <dbReference type="NCBI Taxonomy" id="2576905"/>
    <lineage>
        <taxon>Bacteria</taxon>
        <taxon>Bacillati</taxon>
        <taxon>Actinomycetota</taxon>
        <taxon>Actinomycetes</taxon>
        <taxon>Pseudonocardiales</taxon>
        <taxon>Pseudonocardiaceae</taxon>
        <taxon>Amycolatopsis</taxon>
    </lineage>
</organism>
<name>A0A2N3WL26_9PSEU</name>
<evidence type="ECO:0000256" key="1">
    <source>
        <dbReference type="SAM" id="SignalP"/>
    </source>
</evidence>
<dbReference type="Proteomes" id="UP000550260">
    <property type="component" value="Unassembled WGS sequence"/>
</dbReference>
<keyword evidence="4" id="KW-1185">Reference proteome</keyword>
<keyword evidence="1" id="KW-0732">Signal</keyword>
<accession>A0A2N3WL26</accession>
<sequence>MRNSENRLSKTTVFAAAVLLAVAAPAAASRHRAEAAGSAFATGQLQVQNAGASGCGANAAGEPSIHVSKAGLVGLSSENGLGGGSQYWQGPSTAAACGLTYAGQPNAIGGIGLSGGDTDSAFAPEKSAAGTYRIYVASLNLASVNVAVSDDNGRTFSQTPVQAGLPLDDREWIAAYGADTSLLTYHDILTNNIDVLRSDNGGTLYTHVARVIPDTDYKAMNNELGNLAIDHRNASPVSGGFWAYQSFVAPSSSSGSEFNEAFLGVSADGGHTWTSKPIPCTTAFGAAGLGHNFPNVSVAPNGTLSYVVSNDTAVYVATSADHGDTWSCSGPVSTSKRAVFPWHVATSAGTDLVYYGTPDGQTWYVYFAQNTGSGWSTTQVVPVHKGAICEGGVSCTGGRQLLDDFGVDTDQNGFAHIAYTQDSPALGGSGSATGYAVQTAGTPAGYPN</sequence>
<dbReference type="AlphaFoldDB" id="A0A2N3WL26"/>
<reference evidence="2 5" key="2">
    <citation type="submission" date="2020-08" db="EMBL/GenBank/DDBJ databases">
        <title>Amycolatopsis echigonensis JCM 21831.</title>
        <authorList>
            <person name="Tedsree N."/>
            <person name="Kuncharoen N."/>
            <person name="Likhitwitayawuid K."/>
            <person name="Tanasupawat S."/>
        </authorList>
    </citation>
    <scope>NUCLEOTIDE SEQUENCE [LARGE SCALE GENOMIC DNA]</scope>
    <source>
        <strain evidence="2 5">JCM 21831</strain>
    </source>
</reference>
<dbReference type="Proteomes" id="UP000233750">
    <property type="component" value="Unassembled WGS sequence"/>
</dbReference>
<protein>
    <recommendedName>
        <fullName evidence="6">BNR repeat protein</fullName>
    </recommendedName>
</protein>
<dbReference type="Gene3D" id="2.120.10.10">
    <property type="match status" value="1"/>
</dbReference>
<feature type="chain" id="PRO_5044577486" description="BNR repeat protein" evidence="1">
    <location>
        <begin position="29"/>
        <end position="448"/>
    </location>
</feature>
<dbReference type="EMBL" id="JACJHR010000014">
    <property type="protein sequence ID" value="MBB2499962.1"/>
    <property type="molecule type" value="Genomic_DNA"/>
</dbReference>
<evidence type="ECO:0000313" key="4">
    <source>
        <dbReference type="Proteomes" id="UP000233750"/>
    </source>
</evidence>
<dbReference type="CDD" id="cd15482">
    <property type="entry name" value="Sialidase_non-viral"/>
    <property type="match status" value="1"/>
</dbReference>
<accession>A0A8E1VXF4</accession>
<evidence type="ECO:0008006" key="6">
    <source>
        <dbReference type="Google" id="ProtNLM"/>
    </source>
</evidence>
<dbReference type="OrthoDB" id="9813892at2"/>
<dbReference type="SUPFAM" id="SSF50939">
    <property type="entry name" value="Sialidases"/>
    <property type="match status" value="1"/>
</dbReference>
<gene>
    <name evidence="3" type="ORF">ATK30_5460</name>
    <name evidence="2" type="ORF">H5411_12600</name>
</gene>
<dbReference type="InterPro" id="IPR036278">
    <property type="entry name" value="Sialidase_sf"/>
</dbReference>
<dbReference type="RefSeq" id="WP_037365768.1">
    <property type="nucleotide sequence ID" value="NZ_JACJHR010000014.1"/>
</dbReference>
<evidence type="ECO:0000313" key="5">
    <source>
        <dbReference type="Proteomes" id="UP000550260"/>
    </source>
</evidence>
<comment type="caution">
    <text evidence="3">The sequence shown here is derived from an EMBL/GenBank/DDBJ whole genome shotgun (WGS) entry which is preliminary data.</text>
</comment>
<feature type="signal peptide" evidence="1">
    <location>
        <begin position="1"/>
        <end position="28"/>
    </location>
</feature>
<reference evidence="3 4" key="1">
    <citation type="submission" date="2017-12" db="EMBL/GenBank/DDBJ databases">
        <title>Sequencing the genomes of 1000 Actinobacteria strains.</title>
        <authorList>
            <person name="Klenk H.-P."/>
        </authorList>
    </citation>
    <scope>NUCLEOTIDE SEQUENCE [LARGE SCALE GENOMIC DNA]</scope>
    <source>
        <strain evidence="3 4">DSM 45165</strain>
    </source>
</reference>
<dbReference type="EMBL" id="PJMY01000003">
    <property type="protein sequence ID" value="PKV94581.1"/>
    <property type="molecule type" value="Genomic_DNA"/>
</dbReference>
<evidence type="ECO:0000313" key="3">
    <source>
        <dbReference type="EMBL" id="PKV94581.1"/>
    </source>
</evidence>